<protein>
    <submittedName>
        <fullName evidence="1">17122_t:CDS:1</fullName>
    </submittedName>
</protein>
<keyword evidence="2" id="KW-1185">Reference proteome</keyword>
<dbReference type="EMBL" id="CAJVQA010007835">
    <property type="protein sequence ID" value="CAG8662633.1"/>
    <property type="molecule type" value="Genomic_DNA"/>
</dbReference>
<evidence type="ECO:0000313" key="1">
    <source>
        <dbReference type="EMBL" id="CAG8662633.1"/>
    </source>
</evidence>
<organism evidence="1 2">
    <name type="scientific">Cetraspora pellucida</name>
    <dbReference type="NCBI Taxonomy" id="1433469"/>
    <lineage>
        <taxon>Eukaryota</taxon>
        <taxon>Fungi</taxon>
        <taxon>Fungi incertae sedis</taxon>
        <taxon>Mucoromycota</taxon>
        <taxon>Glomeromycotina</taxon>
        <taxon>Glomeromycetes</taxon>
        <taxon>Diversisporales</taxon>
        <taxon>Gigasporaceae</taxon>
        <taxon>Cetraspora</taxon>
    </lineage>
</organism>
<proteinExistence type="predicted"/>
<dbReference type="OrthoDB" id="2391332at2759"/>
<name>A0A9N9E756_9GLOM</name>
<dbReference type="AlphaFoldDB" id="A0A9N9E756"/>
<gene>
    <name evidence="1" type="ORF">CPELLU_LOCUS9875</name>
</gene>
<accession>A0A9N9E756</accession>
<reference evidence="1" key="1">
    <citation type="submission" date="2021-06" db="EMBL/GenBank/DDBJ databases">
        <authorList>
            <person name="Kallberg Y."/>
            <person name="Tangrot J."/>
            <person name="Rosling A."/>
        </authorList>
    </citation>
    <scope>NUCLEOTIDE SEQUENCE</scope>
    <source>
        <strain evidence="1">FL966</strain>
    </source>
</reference>
<comment type="caution">
    <text evidence="1">The sequence shown here is derived from an EMBL/GenBank/DDBJ whole genome shotgun (WGS) entry which is preliminary data.</text>
</comment>
<sequence length="298" mass="34967">AFNWVEKKSSIAMLKYKNPNLVIPSHHTLEGHVIKNATQKLYLELALKAINDNIGVLLAFDGWKNILKQNIFETVLITSSGEVLIWNVKDISIELERTINIMFKVEKLLKELKDQQIKEQPLLILSFLLYPDICLTRFKLPINGITYAEIGKWIIYYYCAWFGNSPKKIIAKLQDYQDELFPFSKNEWNFFKGVILNVSIERLFSSIGFFHTKTRNWLSSRVLDTWFSMIEDKENTNQLYYENDELDMTNSTTSQNLLNTTHSTDNQSAKWQLEDLFVTDLIILHYIIETEKHKTLKK</sequence>
<feature type="non-terminal residue" evidence="1">
    <location>
        <position position="298"/>
    </location>
</feature>
<dbReference type="Proteomes" id="UP000789759">
    <property type="component" value="Unassembled WGS sequence"/>
</dbReference>
<evidence type="ECO:0000313" key="2">
    <source>
        <dbReference type="Proteomes" id="UP000789759"/>
    </source>
</evidence>